<sequence length="90" mass="10302">MGAQCLASHSVMALTLPGEDLIRERQNRLLEDQQRRLPGKGLGRVRKSESLRTWMQLLLIVAVPFRQDTHEVVQALTRSTLDEAVQRRLL</sequence>
<dbReference type="AlphaFoldDB" id="A0A219A2K7"/>
<evidence type="ECO:0000313" key="1">
    <source>
        <dbReference type="EMBL" id="NNA46464.1"/>
    </source>
</evidence>
<comment type="caution">
    <text evidence="1">The sequence shown here is derived from an EMBL/GenBank/DDBJ whole genome shotgun (WGS) entry which is preliminary data.</text>
</comment>
<protein>
    <submittedName>
        <fullName evidence="1">Uncharacterized protein</fullName>
    </submittedName>
</protein>
<name>A0A219A2K7_9PSED</name>
<gene>
    <name evidence="1" type="ORF">HBO18_20305</name>
</gene>
<dbReference type="RefSeq" id="WP_080765532.1">
    <property type="nucleotide sequence ID" value="NZ_BQIH01000022.1"/>
</dbReference>
<dbReference type="EMBL" id="JAAQYK010000007">
    <property type="protein sequence ID" value="NNA46464.1"/>
    <property type="molecule type" value="Genomic_DNA"/>
</dbReference>
<accession>A0A219A2K7</accession>
<evidence type="ECO:0000313" key="2">
    <source>
        <dbReference type="Proteomes" id="UP000583279"/>
    </source>
</evidence>
<dbReference type="Proteomes" id="UP000583279">
    <property type="component" value="Unassembled WGS sequence"/>
</dbReference>
<proteinExistence type="predicted"/>
<reference evidence="1 2" key="1">
    <citation type="journal article" date="2020" name="Front. Microbiol.">
        <title>Genetic Organization of the aprX-lipA2 Operon Affects the Proteolytic Potential of Pseudomonas Species in Milk.</title>
        <authorList>
            <person name="Maier C."/>
            <person name="Huptas C."/>
            <person name="von Neubeck M."/>
            <person name="Scherer S."/>
            <person name="Wenning M."/>
            <person name="Lucking G."/>
        </authorList>
    </citation>
    <scope>NUCLEOTIDE SEQUENCE [LARGE SCALE GENOMIC DNA]</scope>
    <source>
        <strain evidence="1 2">WS 4997</strain>
    </source>
</reference>
<organism evidence="1 2">
    <name type="scientific">Pseudomonas lactis</name>
    <dbReference type="NCBI Taxonomy" id="1615674"/>
    <lineage>
        <taxon>Bacteria</taxon>
        <taxon>Pseudomonadati</taxon>
        <taxon>Pseudomonadota</taxon>
        <taxon>Gammaproteobacteria</taxon>
        <taxon>Pseudomonadales</taxon>
        <taxon>Pseudomonadaceae</taxon>
        <taxon>Pseudomonas</taxon>
    </lineage>
</organism>